<organism evidence="1 2">
    <name type="scientific">Coraliomargarita akajimensis (strain DSM 45221 / IAM 15411 / JCM 23193 / KCTC 12865 / 04OKA010-24)</name>
    <dbReference type="NCBI Taxonomy" id="583355"/>
    <lineage>
        <taxon>Bacteria</taxon>
        <taxon>Pseudomonadati</taxon>
        <taxon>Verrucomicrobiota</taxon>
        <taxon>Opitutia</taxon>
        <taxon>Puniceicoccales</taxon>
        <taxon>Coraliomargaritaceae</taxon>
        <taxon>Coraliomargarita</taxon>
    </lineage>
</organism>
<name>D5EI73_CORAD</name>
<dbReference type="KEGG" id="caa:Caka_3100"/>
<dbReference type="STRING" id="583355.Caka_3100"/>
<evidence type="ECO:0008006" key="3">
    <source>
        <dbReference type="Google" id="ProtNLM"/>
    </source>
</evidence>
<evidence type="ECO:0000313" key="1">
    <source>
        <dbReference type="EMBL" id="ADE56113.1"/>
    </source>
</evidence>
<proteinExistence type="predicted"/>
<dbReference type="SUPFAM" id="SSF54523">
    <property type="entry name" value="Pili subunits"/>
    <property type="match status" value="1"/>
</dbReference>
<dbReference type="InterPro" id="IPR045584">
    <property type="entry name" value="Pilin-like"/>
</dbReference>
<dbReference type="EMBL" id="CP001998">
    <property type="protein sequence ID" value="ADE56113.1"/>
    <property type="molecule type" value="Genomic_DNA"/>
</dbReference>
<accession>D5EI73</accession>
<keyword evidence="2" id="KW-1185">Reference proteome</keyword>
<dbReference type="AlphaFoldDB" id="D5EI73"/>
<dbReference type="Proteomes" id="UP000000925">
    <property type="component" value="Chromosome"/>
</dbReference>
<reference evidence="1 2" key="1">
    <citation type="journal article" date="2010" name="Stand. Genomic Sci.">
        <title>Complete genome sequence of Coraliomargarita akajimensis type strain (04OKA010-24).</title>
        <authorList>
            <person name="Mavromatis K."/>
            <person name="Abt B."/>
            <person name="Brambilla E."/>
            <person name="Lapidus A."/>
            <person name="Copeland A."/>
            <person name="Deshpande S."/>
            <person name="Nolan M."/>
            <person name="Lucas S."/>
            <person name="Tice H."/>
            <person name="Cheng J.F."/>
            <person name="Han C."/>
            <person name="Detter J.C."/>
            <person name="Woyke T."/>
            <person name="Goodwin L."/>
            <person name="Pitluck S."/>
            <person name="Held B."/>
            <person name="Brettin T."/>
            <person name="Tapia R."/>
            <person name="Ivanova N."/>
            <person name="Mikhailova N."/>
            <person name="Pati A."/>
            <person name="Liolios K."/>
            <person name="Chen A."/>
            <person name="Palaniappan K."/>
            <person name="Land M."/>
            <person name="Hauser L."/>
            <person name="Chang Y.J."/>
            <person name="Jeffries C.D."/>
            <person name="Rohde M."/>
            <person name="Goker M."/>
            <person name="Bristow J."/>
            <person name="Eisen J.A."/>
            <person name="Markowitz V."/>
            <person name="Hugenholtz P."/>
            <person name="Klenk H.P."/>
            <person name="Kyrpides N.C."/>
        </authorList>
    </citation>
    <scope>NUCLEOTIDE SEQUENCE [LARGE SCALE GENOMIC DNA]</scope>
    <source>
        <strain evidence="2">DSM 45221 / IAM 15411 / JCM 23193 / KCTC 12865</strain>
    </source>
</reference>
<evidence type="ECO:0000313" key="2">
    <source>
        <dbReference type="Proteomes" id="UP000000925"/>
    </source>
</evidence>
<protein>
    <recommendedName>
        <fullName evidence="3">Type II secretion system protein GspG C-terminal domain-containing protein</fullName>
    </recommendedName>
</protein>
<dbReference type="Gene3D" id="3.30.700.10">
    <property type="entry name" value="Glycoprotein, Type 4 Pilin"/>
    <property type="match status" value="1"/>
</dbReference>
<dbReference type="HOGENOM" id="CLU_1537490_0_0_0"/>
<sequence length="174" mass="19577">MTPTSAAVTTPLRSTEMKLLTSLTFLILLYSQALGNTQKPKKVAITQSNVAELRTAIERYRSAYSQYPPLEEAKLLVALNGKIDKTNPNGLPFWSPKKEKKILWWTRSHGVVNSQGRLIDGWGRQFYWSVSDNQQTLRLTSKGKNGVFDTGKAGGDDLYFTLIKPIKQRSIESK</sequence>
<gene>
    <name evidence="1" type="ordered locus">Caka_3100</name>
</gene>